<dbReference type="EMBL" id="VSSQ01102357">
    <property type="protein sequence ID" value="MPN43758.1"/>
    <property type="molecule type" value="Genomic_DNA"/>
</dbReference>
<dbReference type="AlphaFoldDB" id="A0A645HXM5"/>
<reference evidence="1" key="1">
    <citation type="submission" date="2019-08" db="EMBL/GenBank/DDBJ databases">
        <authorList>
            <person name="Kucharzyk K."/>
            <person name="Murdoch R.W."/>
            <person name="Higgins S."/>
            <person name="Loffler F."/>
        </authorList>
    </citation>
    <scope>NUCLEOTIDE SEQUENCE</scope>
</reference>
<evidence type="ECO:0000313" key="1">
    <source>
        <dbReference type="EMBL" id="MPN43758.1"/>
    </source>
</evidence>
<protein>
    <submittedName>
        <fullName evidence="1">Uncharacterized protein</fullName>
    </submittedName>
</protein>
<organism evidence="1">
    <name type="scientific">bioreactor metagenome</name>
    <dbReference type="NCBI Taxonomy" id="1076179"/>
    <lineage>
        <taxon>unclassified sequences</taxon>
        <taxon>metagenomes</taxon>
        <taxon>ecological metagenomes</taxon>
    </lineage>
</organism>
<sequence length="120" mass="13659">MVKENGCLFLASQQNTRVLFSRRLKNLCLRQIPADNYTWKIIGEKVVDTFFPKLGVKTQQIGGLNLPDNLDTLGVKIFIITMKLESWTVQTAVVKIKLINRTVNLLKVQVLTKFCKIHAS</sequence>
<comment type="caution">
    <text evidence="1">The sequence shown here is derived from an EMBL/GenBank/DDBJ whole genome shotgun (WGS) entry which is preliminary data.</text>
</comment>
<name>A0A645HXM5_9ZZZZ</name>
<proteinExistence type="predicted"/>
<gene>
    <name evidence="1" type="ORF">SDC9_191318</name>
</gene>
<accession>A0A645HXM5</accession>